<comment type="caution">
    <text evidence="2">The sequence shown here is derived from an EMBL/GenBank/DDBJ whole genome shotgun (WGS) entry which is preliminary data.</text>
</comment>
<dbReference type="EMBL" id="JAJSOF020000017">
    <property type="protein sequence ID" value="KAJ4440500.1"/>
    <property type="molecule type" value="Genomic_DNA"/>
</dbReference>
<dbReference type="SUPFAM" id="SSF53098">
    <property type="entry name" value="Ribonuclease H-like"/>
    <property type="match status" value="1"/>
</dbReference>
<organism evidence="2 3">
    <name type="scientific">Periplaneta americana</name>
    <name type="common">American cockroach</name>
    <name type="synonym">Blatta americana</name>
    <dbReference type="NCBI Taxonomy" id="6978"/>
    <lineage>
        <taxon>Eukaryota</taxon>
        <taxon>Metazoa</taxon>
        <taxon>Ecdysozoa</taxon>
        <taxon>Arthropoda</taxon>
        <taxon>Hexapoda</taxon>
        <taxon>Insecta</taxon>
        <taxon>Pterygota</taxon>
        <taxon>Neoptera</taxon>
        <taxon>Polyneoptera</taxon>
        <taxon>Dictyoptera</taxon>
        <taxon>Blattodea</taxon>
        <taxon>Blattoidea</taxon>
        <taxon>Blattidae</taxon>
        <taxon>Blattinae</taxon>
        <taxon>Periplaneta</taxon>
    </lineage>
</organism>
<accession>A0ABQ8T1Y8</accession>
<evidence type="ECO:0000313" key="3">
    <source>
        <dbReference type="Proteomes" id="UP001148838"/>
    </source>
</evidence>
<protein>
    <recommendedName>
        <fullName evidence="4">HAT C-terminal dimerisation domain-containing protein</fullName>
    </recommendedName>
</protein>
<dbReference type="InterPro" id="IPR012337">
    <property type="entry name" value="RNaseH-like_sf"/>
</dbReference>
<sequence length="237" mass="26814">MLQALLRYASMTTVDVERSFSMFRNVLSENRRSFTPKNLEMTIVIYCNAKRSMQSPLRSTSTCAANCTVLHSFTCILALFEIVTILFFFASIFIVQICGGKGVHAPLLINIFAYITILPFLHRVIDSEVGVFFSFVFAPLGVCYAFSPLPWFSILVPVGRLGPFSLTPFTQYQSDLMLETFGTSYRVWLDGLASKIHYVKRETGGEKRDGVKKQVVLPISQKECMQFTNPVVQRRSD</sequence>
<gene>
    <name evidence="2" type="ORF">ANN_08641</name>
</gene>
<reference evidence="2 3" key="1">
    <citation type="journal article" date="2022" name="Allergy">
        <title>Genome assembly and annotation of Periplaneta americana reveal a comprehensive cockroach allergen profile.</title>
        <authorList>
            <person name="Wang L."/>
            <person name="Xiong Q."/>
            <person name="Saelim N."/>
            <person name="Wang L."/>
            <person name="Nong W."/>
            <person name="Wan A.T."/>
            <person name="Shi M."/>
            <person name="Liu X."/>
            <person name="Cao Q."/>
            <person name="Hui J.H.L."/>
            <person name="Sookrung N."/>
            <person name="Leung T.F."/>
            <person name="Tungtrongchitr A."/>
            <person name="Tsui S.K.W."/>
        </authorList>
    </citation>
    <scope>NUCLEOTIDE SEQUENCE [LARGE SCALE GENOMIC DNA]</scope>
    <source>
        <strain evidence="2">PWHHKU_190912</strain>
    </source>
</reference>
<keyword evidence="1" id="KW-0812">Transmembrane</keyword>
<evidence type="ECO:0008006" key="4">
    <source>
        <dbReference type="Google" id="ProtNLM"/>
    </source>
</evidence>
<evidence type="ECO:0000256" key="1">
    <source>
        <dbReference type="SAM" id="Phobius"/>
    </source>
</evidence>
<keyword evidence="1" id="KW-0472">Membrane</keyword>
<name>A0ABQ8T1Y8_PERAM</name>
<feature type="transmembrane region" description="Helical" evidence="1">
    <location>
        <begin position="107"/>
        <end position="125"/>
    </location>
</feature>
<feature type="transmembrane region" description="Helical" evidence="1">
    <location>
        <begin position="131"/>
        <end position="156"/>
    </location>
</feature>
<dbReference type="Proteomes" id="UP001148838">
    <property type="component" value="Unassembled WGS sequence"/>
</dbReference>
<proteinExistence type="predicted"/>
<evidence type="ECO:0000313" key="2">
    <source>
        <dbReference type="EMBL" id="KAJ4440500.1"/>
    </source>
</evidence>
<keyword evidence="3" id="KW-1185">Reference proteome</keyword>
<keyword evidence="1" id="KW-1133">Transmembrane helix</keyword>
<feature type="transmembrane region" description="Helical" evidence="1">
    <location>
        <begin position="69"/>
        <end position="95"/>
    </location>
</feature>